<dbReference type="InterPro" id="IPR053320">
    <property type="entry name" value="Protein_DD3-3_O-glyco"/>
</dbReference>
<name>A0A7D9I2U0_PARCT</name>
<organism evidence="1 2">
    <name type="scientific">Paramuricea clavata</name>
    <name type="common">Red gorgonian</name>
    <name type="synonym">Violescent sea-whip</name>
    <dbReference type="NCBI Taxonomy" id="317549"/>
    <lineage>
        <taxon>Eukaryota</taxon>
        <taxon>Metazoa</taxon>
        <taxon>Cnidaria</taxon>
        <taxon>Anthozoa</taxon>
        <taxon>Octocorallia</taxon>
        <taxon>Malacalcyonacea</taxon>
        <taxon>Plexauridae</taxon>
        <taxon>Paramuricea</taxon>
    </lineage>
</organism>
<keyword evidence="2" id="KW-1185">Reference proteome</keyword>
<dbReference type="PANTHER" id="PTHR35170:SF2">
    <property type="entry name" value="PROTEIN DD3-3"/>
    <property type="match status" value="1"/>
</dbReference>
<feature type="non-terminal residue" evidence="1">
    <location>
        <position position="1"/>
    </location>
</feature>
<sequence length="333" mass="39291">MAIRNILVSICLFLLLHESLYQYAKADVYFHNPRGSNNRLNGDKANRKNANRVFDSQNNAKGGYNVAEKNQKEEKNPEESDWFNMKYYMSGSGDSETILPLEWTNQHGCGHEDLNCNIVLQYKCQPTNIDASEGYRIMRNGATTTTPSYRKRSFKKYSKKKTRAERDAREDRVLNEAWEWYDKCAKRTRNKGLFTADQNLKNDDARSTRQNPQGNRHGYECPEERDYYPYWHPTDWTDIAVLANKEEDCSDYKEESFNTKFKGECMEKYPDEDRYRHASKYNNEDDCVANDGKWVNFYNYLEITEDTTEAECDENDNTMWEIPYRSDKIDQLT</sequence>
<comment type="caution">
    <text evidence="1">The sequence shown here is derived from an EMBL/GenBank/DDBJ whole genome shotgun (WGS) entry which is preliminary data.</text>
</comment>
<evidence type="ECO:0000313" key="2">
    <source>
        <dbReference type="Proteomes" id="UP001152795"/>
    </source>
</evidence>
<reference evidence="1" key="1">
    <citation type="submission" date="2020-04" db="EMBL/GenBank/DDBJ databases">
        <authorList>
            <person name="Alioto T."/>
            <person name="Alioto T."/>
            <person name="Gomez Garrido J."/>
        </authorList>
    </citation>
    <scope>NUCLEOTIDE SEQUENCE</scope>
    <source>
        <strain evidence="1">A484AB</strain>
    </source>
</reference>
<proteinExistence type="predicted"/>
<dbReference type="Proteomes" id="UP001152795">
    <property type="component" value="Unassembled WGS sequence"/>
</dbReference>
<accession>A0A7D9I2U0</accession>
<gene>
    <name evidence="1" type="ORF">PACLA_8A054166</name>
</gene>
<evidence type="ECO:0000313" key="1">
    <source>
        <dbReference type="EMBL" id="CAB3999956.1"/>
    </source>
</evidence>
<protein>
    <submittedName>
        <fullName evidence="1">Uncharacterized protein</fullName>
    </submittedName>
</protein>
<dbReference type="EMBL" id="CACRXK020003714">
    <property type="protein sequence ID" value="CAB3999956.1"/>
    <property type="molecule type" value="Genomic_DNA"/>
</dbReference>
<dbReference type="OrthoDB" id="10217457at2759"/>
<dbReference type="PANTHER" id="PTHR35170">
    <property type="entry name" value="PROTEIN DD3-3"/>
    <property type="match status" value="1"/>
</dbReference>
<dbReference type="AlphaFoldDB" id="A0A7D9I2U0"/>